<dbReference type="Pfam" id="PF00425">
    <property type="entry name" value="Chorismate_bind"/>
    <property type="match status" value="1"/>
</dbReference>
<feature type="region of interest" description="Disordered" evidence="6">
    <location>
        <begin position="123"/>
        <end position="183"/>
    </location>
</feature>
<dbReference type="InterPro" id="IPR005801">
    <property type="entry name" value="ADC_synthase"/>
</dbReference>
<keyword evidence="9" id="KW-1185">Reference proteome</keyword>
<organism evidence="8 9">
    <name type="scientific">Amycolatopsis silviterrae</name>
    <dbReference type="NCBI Taxonomy" id="1656914"/>
    <lineage>
        <taxon>Bacteria</taxon>
        <taxon>Bacillati</taxon>
        <taxon>Actinomycetota</taxon>
        <taxon>Actinomycetes</taxon>
        <taxon>Pseudonocardiales</taxon>
        <taxon>Pseudonocardiaceae</taxon>
        <taxon>Amycolatopsis</taxon>
    </lineage>
</organism>
<dbReference type="InterPro" id="IPR004561">
    <property type="entry name" value="IsoChor_synthase"/>
</dbReference>
<dbReference type="SUPFAM" id="SSF56322">
    <property type="entry name" value="ADC synthase"/>
    <property type="match status" value="1"/>
</dbReference>
<evidence type="ECO:0000256" key="5">
    <source>
        <dbReference type="ARBA" id="ARBA00041564"/>
    </source>
</evidence>
<dbReference type="GO" id="GO:0008909">
    <property type="term" value="F:isochorismate synthase activity"/>
    <property type="evidence" value="ECO:0007669"/>
    <property type="project" value="UniProtKB-EC"/>
</dbReference>
<evidence type="ECO:0000313" key="8">
    <source>
        <dbReference type="EMBL" id="MFD2473151.1"/>
    </source>
</evidence>
<proteinExistence type="inferred from homology"/>
<dbReference type="InterPro" id="IPR015890">
    <property type="entry name" value="Chorismate_C"/>
</dbReference>
<evidence type="ECO:0000256" key="6">
    <source>
        <dbReference type="SAM" id="MobiDB-lite"/>
    </source>
</evidence>
<protein>
    <recommendedName>
        <fullName evidence="3">isochorismate synthase</fullName>
        <ecNumber evidence="3">5.4.4.2</ecNumber>
    </recommendedName>
    <alternativeName>
        <fullName evidence="5">Isochorismate mutase</fullName>
    </alternativeName>
</protein>
<evidence type="ECO:0000259" key="7">
    <source>
        <dbReference type="Pfam" id="PF00425"/>
    </source>
</evidence>
<dbReference type="EMBL" id="JBHUKS010000030">
    <property type="protein sequence ID" value="MFD2473151.1"/>
    <property type="molecule type" value="Genomic_DNA"/>
</dbReference>
<reference evidence="9" key="1">
    <citation type="journal article" date="2019" name="Int. J. Syst. Evol. Microbiol.">
        <title>The Global Catalogue of Microorganisms (GCM) 10K type strain sequencing project: providing services to taxonomists for standard genome sequencing and annotation.</title>
        <authorList>
            <consortium name="The Broad Institute Genomics Platform"/>
            <consortium name="The Broad Institute Genome Sequencing Center for Infectious Disease"/>
            <person name="Wu L."/>
            <person name="Ma J."/>
        </authorList>
    </citation>
    <scope>NUCLEOTIDE SEQUENCE [LARGE SCALE GENOMIC DNA]</scope>
    <source>
        <strain evidence="9">CGMCC 4.7641</strain>
    </source>
</reference>
<comment type="similarity">
    <text evidence="2">Belongs to the isochorismate synthase family.</text>
</comment>
<evidence type="ECO:0000256" key="2">
    <source>
        <dbReference type="ARBA" id="ARBA00005297"/>
    </source>
</evidence>
<comment type="catalytic activity">
    <reaction evidence="1">
        <text>chorismate = isochorismate</text>
        <dbReference type="Rhea" id="RHEA:18985"/>
        <dbReference type="ChEBI" id="CHEBI:29748"/>
        <dbReference type="ChEBI" id="CHEBI:29780"/>
        <dbReference type="EC" id="5.4.4.2"/>
    </reaction>
</comment>
<dbReference type="RefSeq" id="WP_378311671.1">
    <property type="nucleotide sequence ID" value="NZ_JBHUKS010000030.1"/>
</dbReference>
<evidence type="ECO:0000313" key="9">
    <source>
        <dbReference type="Proteomes" id="UP001597483"/>
    </source>
</evidence>
<dbReference type="PANTHER" id="PTHR42839">
    <property type="entry name" value="ISOCHORISMATE SYNTHASE ENTC"/>
    <property type="match status" value="1"/>
</dbReference>
<dbReference type="Proteomes" id="UP001597483">
    <property type="component" value="Unassembled WGS sequence"/>
</dbReference>
<dbReference type="Gene3D" id="3.60.120.10">
    <property type="entry name" value="Anthranilate synthase"/>
    <property type="match status" value="1"/>
</dbReference>
<evidence type="ECO:0000256" key="1">
    <source>
        <dbReference type="ARBA" id="ARBA00000799"/>
    </source>
</evidence>
<comment type="caution">
    <text evidence="8">The sequence shown here is derived from an EMBL/GenBank/DDBJ whole genome shotgun (WGS) entry which is preliminary data.</text>
</comment>
<evidence type="ECO:0000256" key="4">
    <source>
        <dbReference type="ARBA" id="ARBA00023235"/>
    </source>
</evidence>
<accession>A0ABW5HIZ4</accession>
<sequence length="460" mass="46938">MAAYLPGSFYYSSARGVLLADGVHSHVRGASGNRAAAAAEALEAAVLAGVENPVVVGAIGFRPDSGSSLIVPAVVRRAGAPGAGEELGAGLHAGNCADAGAGDELVAGPHTGDGADAGAAERDVAGERANASAAERDGVEPGSRDPAREGDRPAASGQRSAKDRRNNGTETPLNNTPWTVVPQPAPEVYAESVRRAVDLIQDGELRKVVLARALDLVGERGVSVQQLLNNLVLADPAAHAFAVDVSAPGDPEPRTLVGASPELLVSRKGDVVTANPLAGSRRRTGDPAQDAQAIADLRVSEKDLNEHALVAAQVAEVLGRYCTELDVPEKPEVMGTPTMWHLSTRITGRVGPGGPSSLELAEALHPTPAVCGVPVGLARDTIAQLEPEDRGYYAGLVGWTDLAGDGEWVVTIRCAEVSGRTARLFAGAGVVAGSDPAAELAETSAKFGTLLRALGAEGVA</sequence>
<feature type="compositionally biased region" description="Basic and acidic residues" evidence="6">
    <location>
        <begin position="134"/>
        <end position="152"/>
    </location>
</feature>
<keyword evidence="4 8" id="KW-0413">Isomerase</keyword>
<dbReference type="EC" id="5.4.4.2" evidence="3"/>
<gene>
    <name evidence="8" type="ORF">ACFSVL_37525</name>
</gene>
<feature type="domain" description="Chorismate-utilising enzyme C-terminal" evidence="7">
    <location>
        <begin position="187"/>
        <end position="446"/>
    </location>
</feature>
<evidence type="ECO:0000256" key="3">
    <source>
        <dbReference type="ARBA" id="ARBA00012824"/>
    </source>
</evidence>
<name>A0ABW5HIZ4_9PSEU</name>
<feature type="compositionally biased region" description="Polar residues" evidence="6">
    <location>
        <begin position="168"/>
        <end position="178"/>
    </location>
</feature>
<dbReference type="NCBIfam" id="TIGR00543">
    <property type="entry name" value="isochor_syn"/>
    <property type="match status" value="1"/>
</dbReference>
<dbReference type="PANTHER" id="PTHR42839:SF2">
    <property type="entry name" value="ISOCHORISMATE SYNTHASE ENTC"/>
    <property type="match status" value="1"/>
</dbReference>